<evidence type="ECO:0000313" key="1">
    <source>
        <dbReference type="EMBL" id="MFD1890160.1"/>
    </source>
</evidence>
<dbReference type="Proteomes" id="UP001597326">
    <property type="component" value="Unassembled WGS sequence"/>
</dbReference>
<dbReference type="InterPro" id="IPR012347">
    <property type="entry name" value="Ferritin-like"/>
</dbReference>
<dbReference type="SUPFAM" id="SSF47240">
    <property type="entry name" value="Ferritin-like"/>
    <property type="match status" value="1"/>
</dbReference>
<evidence type="ECO:0000313" key="2">
    <source>
        <dbReference type="Proteomes" id="UP001597326"/>
    </source>
</evidence>
<dbReference type="Gene3D" id="1.20.1260.10">
    <property type="match status" value="1"/>
</dbReference>
<keyword evidence="2" id="KW-1185">Reference proteome</keyword>
<protein>
    <recommendedName>
        <fullName evidence="3">DUF892 family protein</fullName>
    </recommendedName>
</protein>
<reference evidence="2" key="1">
    <citation type="journal article" date="2019" name="Int. J. Syst. Evol. Microbiol.">
        <title>The Global Catalogue of Microorganisms (GCM) 10K type strain sequencing project: providing services to taxonomists for standard genome sequencing and annotation.</title>
        <authorList>
            <consortium name="The Broad Institute Genomics Platform"/>
            <consortium name="The Broad Institute Genome Sequencing Center for Infectious Disease"/>
            <person name="Wu L."/>
            <person name="Ma J."/>
        </authorList>
    </citation>
    <scope>NUCLEOTIDE SEQUENCE [LARGE SCALE GENOMIC DNA]</scope>
    <source>
        <strain evidence="2">CAIM 431</strain>
    </source>
</reference>
<comment type="caution">
    <text evidence="1">The sequence shown here is derived from an EMBL/GenBank/DDBJ whole genome shotgun (WGS) entry which is preliminary data.</text>
</comment>
<dbReference type="InterPro" id="IPR009078">
    <property type="entry name" value="Ferritin-like_SF"/>
</dbReference>
<gene>
    <name evidence="1" type="ORF">ACFSCS_08175</name>
</gene>
<dbReference type="RefSeq" id="WP_343873134.1">
    <property type="nucleotide sequence ID" value="NZ_BAAAIX010000013.1"/>
</dbReference>
<sequence length="157" mass="17404">MSELVTTYLQDHHAGSSAGVEGFERVAEQHGDPEVRAAVARLAQQIREDQDSLQQIMDTVGASSSTIKDVAGWVGEKVARLKPNERIAERSPLSDVLELEALVMAVHAKGLLWKGLLAVDDERLDAGQLQRLADRADAQREELDRLRLGQIHKLRQH</sequence>
<evidence type="ECO:0008006" key="3">
    <source>
        <dbReference type="Google" id="ProtNLM"/>
    </source>
</evidence>
<proteinExistence type="predicted"/>
<dbReference type="EMBL" id="JBHUFZ010000016">
    <property type="protein sequence ID" value="MFD1890160.1"/>
    <property type="molecule type" value="Genomic_DNA"/>
</dbReference>
<name>A0ABW4RWZ0_9ACTN</name>
<organism evidence="1 2">
    <name type="scientific">Luteococcus peritonei</name>
    <dbReference type="NCBI Taxonomy" id="88874"/>
    <lineage>
        <taxon>Bacteria</taxon>
        <taxon>Bacillati</taxon>
        <taxon>Actinomycetota</taxon>
        <taxon>Actinomycetes</taxon>
        <taxon>Propionibacteriales</taxon>
        <taxon>Propionibacteriaceae</taxon>
        <taxon>Luteococcus</taxon>
    </lineage>
</organism>
<accession>A0ABW4RWZ0</accession>